<dbReference type="AlphaFoldDB" id="A0AAV8VUA5"/>
<keyword evidence="3" id="KW-1185">Reference proteome</keyword>
<reference evidence="2 3" key="1">
    <citation type="journal article" date="2023" name="Insect Mol. Biol.">
        <title>Genome sequencing provides insights into the evolution of gene families encoding plant cell wall-degrading enzymes in longhorned beetles.</title>
        <authorList>
            <person name="Shin N.R."/>
            <person name="Okamura Y."/>
            <person name="Kirsch R."/>
            <person name="Pauchet Y."/>
        </authorList>
    </citation>
    <scope>NUCLEOTIDE SEQUENCE [LARGE SCALE GENOMIC DNA]</scope>
    <source>
        <strain evidence="2">EAD_L_NR</strain>
    </source>
</reference>
<dbReference type="Proteomes" id="UP001159042">
    <property type="component" value="Unassembled WGS sequence"/>
</dbReference>
<gene>
    <name evidence="2" type="ORF">NQ315_002633</name>
</gene>
<evidence type="ECO:0000313" key="3">
    <source>
        <dbReference type="Proteomes" id="UP001159042"/>
    </source>
</evidence>
<sequence length="90" mass="10521">MMSYVALIVVLSNFVTESSGLWNQLLNDDCPLTCTCRLEHISETVFYRFLQKNKNEHISGEVEFVENNDVCILAIYFKTYLDRYIKKGMN</sequence>
<feature type="chain" id="PRO_5043922532" evidence="1">
    <location>
        <begin position="21"/>
        <end position="90"/>
    </location>
</feature>
<name>A0AAV8VUA5_9CUCU</name>
<protein>
    <submittedName>
        <fullName evidence="2">Uncharacterized protein</fullName>
    </submittedName>
</protein>
<proteinExistence type="predicted"/>
<evidence type="ECO:0000256" key="1">
    <source>
        <dbReference type="SAM" id="SignalP"/>
    </source>
</evidence>
<evidence type="ECO:0000313" key="2">
    <source>
        <dbReference type="EMBL" id="KAJ8917938.1"/>
    </source>
</evidence>
<comment type="caution">
    <text evidence="2">The sequence shown here is derived from an EMBL/GenBank/DDBJ whole genome shotgun (WGS) entry which is preliminary data.</text>
</comment>
<keyword evidence="1" id="KW-0732">Signal</keyword>
<dbReference type="EMBL" id="JANEYG010000029">
    <property type="protein sequence ID" value="KAJ8917938.1"/>
    <property type="molecule type" value="Genomic_DNA"/>
</dbReference>
<organism evidence="2 3">
    <name type="scientific">Exocentrus adspersus</name>
    <dbReference type="NCBI Taxonomy" id="1586481"/>
    <lineage>
        <taxon>Eukaryota</taxon>
        <taxon>Metazoa</taxon>
        <taxon>Ecdysozoa</taxon>
        <taxon>Arthropoda</taxon>
        <taxon>Hexapoda</taxon>
        <taxon>Insecta</taxon>
        <taxon>Pterygota</taxon>
        <taxon>Neoptera</taxon>
        <taxon>Endopterygota</taxon>
        <taxon>Coleoptera</taxon>
        <taxon>Polyphaga</taxon>
        <taxon>Cucujiformia</taxon>
        <taxon>Chrysomeloidea</taxon>
        <taxon>Cerambycidae</taxon>
        <taxon>Lamiinae</taxon>
        <taxon>Acanthocinini</taxon>
        <taxon>Exocentrus</taxon>
    </lineage>
</organism>
<accession>A0AAV8VUA5</accession>
<feature type="signal peptide" evidence="1">
    <location>
        <begin position="1"/>
        <end position="20"/>
    </location>
</feature>